<evidence type="ECO:0000313" key="3">
    <source>
        <dbReference type="Proteomes" id="UP001168620"/>
    </source>
</evidence>
<dbReference type="PANTHER" id="PTHR48100:SF58">
    <property type="entry name" value="PE-PGRS FAMILY PROTEIN PE_PGRS11"/>
    <property type="match status" value="1"/>
</dbReference>
<name>A0ABT8FML0_9ACTN</name>
<feature type="region of interest" description="Disordered" evidence="1">
    <location>
        <begin position="202"/>
        <end position="221"/>
    </location>
</feature>
<dbReference type="InterPro" id="IPR013078">
    <property type="entry name" value="His_Pase_superF_clade-1"/>
</dbReference>
<evidence type="ECO:0000256" key="1">
    <source>
        <dbReference type="SAM" id="MobiDB-lite"/>
    </source>
</evidence>
<keyword evidence="2" id="KW-0378">Hydrolase</keyword>
<evidence type="ECO:0000313" key="2">
    <source>
        <dbReference type="EMBL" id="MDN4175874.1"/>
    </source>
</evidence>
<dbReference type="Gene3D" id="3.40.50.1240">
    <property type="entry name" value="Phosphoglycerate mutase-like"/>
    <property type="match status" value="1"/>
</dbReference>
<dbReference type="PANTHER" id="PTHR48100">
    <property type="entry name" value="BROAD-SPECIFICITY PHOSPHATASE YOR283W-RELATED"/>
    <property type="match status" value="1"/>
</dbReference>
<dbReference type="PROSITE" id="PS00175">
    <property type="entry name" value="PG_MUTASE"/>
    <property type="match status" value="1"/>
</dbReference>
<dbReference type="Pfam" id="PF00300">
    <property type="entry name" value="His_Phos_1"/>
    <property type="match status" value="1"/>
</dbReference>
<organism evidence="2 3">
    <name type="scientific">Nocardioides oceani</name>
    <dbReference type="NCBI Taxonomy" id="3058369"/>
    <lineage>
        <taxon>Bacteria</taxon>
        <taxon>Bacillati</taxon>
        <taxon>Actinomycetota</taxon>
        <taxon>Actinomycetes</taxon>
        <taxon>Propionibacteriales</taxon>
        <taxon>Nocardioidaceae</taxon>
        <taxon>Nocardioides</taxon>
    </lineage>
</organism>
<dbReference type="InterPro" id="IPR050275">
    <property type="entry name" value="PGM_Phosphatase"/>
</dbReference>
<sequence length="221" mass="23379">MKILLIRHGQTPSNLTGAIDTVSPGAPLTALGIAQASALGPALMHEGLAAVYCSPLLRAKSTAEILAQHLGLETLIHPGLVEISGGDLETRADDDATQRYIECMLRWMNRDLSFKIPGGVTGDAFLDTYSAALTSIAVEQGGRGSVAVVTHGASMRVFLALRAGLGVDDTERMWADNTGLAVLESDGLNEWILTQWKPEPLGGAHLRGEDSENIPPSTTKL</sequence>
<comment type="caution">
    <text evidence="2">The sequence shown here is derived from an EMBL/GenBank/DDBJ whole genome shotgun (WGS) entry which is preliminary data.</text>
</comment>
<accession>A0ABT8FML0</accession>
<dbReference type="SMART" id="SM00855">
    <property type="entry name" value="PGAM"/>
    <property type="match status" value="1"/>
</dbReference>
<gene>
    <name evidence="2" type="ORF">QWY28_23160</name>
</gene>
<dbReference type="InterPro" id="IPR001345">
    <property type="entry name" value="PG/BPGM_mutase_AS"/>
</dbReference>
<dbReference type="EMBL" id="JAUHJQ010000038">
    <property type="protein sequence ID" value="MDN4175874.1"/>
    <property type="molecule type" value="Genomic_DNA"/>
</dbReference>
<dbReference type="Proteomes" id="UP001168620">
    <property type="component" value="Unassembled WGS sequence"/>
</dbReference>
<reference evidence="2" key="1">
    <citation type="submission" date="2023-06" db="EMBL/GenBank/DDBJ databases">
        <title>Draft genome sequence of Nocardioides sp. SOB77.</title>
        <authorList>
            <person name="Zhang G."/>
        </authorList>
    </citation>
    <scope>NUCLEOTIDE SEQUENCE</scope>
    <source>
        <strain evidence="2">SOB77</strain>
    </source>
</reference>
<dbReference type="CDD" id="cd07067">
    <property type="entry name" value="HP_PGM_like"/>
    <property type="match status" value="1"/>
</dbReference>
<keyword evidence="3" id="KW-1185">Reference proteome</keyword>
<dbReference type="RefSeq" id="WP_300955282.1">
    <property type="nucleotide sequence ID" value="NZ_JAUHJQ010000038.1"/>
</dbReference>
<dbReference type="GO" id="GO:0016787">
    <property type="term" value="F:hydrolase activity"/>
    <property type="evidence" value="ECO:0007669"/>
    <property type="project" value="UniProtKB-KW"/>
</dbReference>
<dbReference type="EC" id="3.1.3.-" evidence="2"/>
<dbReference type="InterPro" id="IPR029033">
    <property type="entry name" value="His_PPase_superfam"/>
</dbReference>
<dbReference type="SUPFAM" id="SSF53254">
    <property type="entry name" value="Phosphoglycerate mutase-like"/>
    <property type="match status" value="1"/>
</dbReference>
<proteinExistence type="predicted"/>
<protein>
    <submittedName>
        <fullName evidence="2">Histidine phosphatase family protein</fullName>
        <ecNumber evidence="2">3.1.3.-</ecNumber>
    </submittedName>
</protein>